<comment type="caution">
    <text evidence="2">The sequence shown here is derived from an EMBL/GenBank/DDBJ whole genome shotgun (WGS) entry which is preliminary data.</text>
</comment>
<dbReference type="EMBL" id="AMWG01000036">
    <property type="protein sequence ID" value="ELP34360.1"/>
    <property type="molecule type" value="Genomic_DNA"/>
</dbReference>
<feature type="transmembrane region" description="Helical" evidence="1">
    <location>
        <begin position="63"/>
        <end position="89"/>
    </location>
</feature>
<dbReference type="PATRIC" id="fig|993516.3.peg.1854"/>
<keyword evidence="1" id="KW-1133">Transmembrane helix</keyword>
<dbReference type="Proteomes" id="UP000010959">
    <property type="component" value="Unassembled WGS sequence"/>
</dbReference>
<gene>
    <name evidence="2" type="ORF">RBSWK_01739</name>
</gene>
<evidence type="ECO:0000313" key="3">
    <source>
        <dbReference type="Proteomes" id="UP000010959"/>
    </source>
</evidence>
<organism evidence="2 3">
    <name type="scientific">Rhodopirellula baltica SWK14</name>
    <dbReference type="NCBI Taxonomy" id="993516"/>
    <lineage>
        <taxon>Bacteria</taxon>
        <taxon>Pseudomonadati</taxon>
        <taxon>Planctomycetota</taxon>
        <taxon>Planctomycetia</taxon>
        <taxon>Pirellulales</taxon>
        <taxon>Pirellulaceae</taxon>
        <taxon>Rhodopirellula</taxon>
    </lineage>
</organism>
<evidence type="ECO:0000256" key="1">
    <source>
        <dbReference type="SAM" id="Phobius"/>
    </source>
</evidence>
<keyword evidence="1" id="KW-0812">Transmembrane</keyword>
<dbReference type="RefSeq" id="WP_007336895.1">
    <property type="nucleotide sequence ID" value="NZ_AMWG01000036.1"/>
</dbReference>
<dbReference type="AlphaFoldDB" id="L7CKH5"/>
<keyword evidence="1" id="KW-0472">Membrane</keyword>
<evidence type="ECO:0000313" key="2">
    <source>
        <dbReference type="EMBL" id="ELP34360.1"/>
    </source>
</evidence>
<sequence length="166" mass="18118">MATNAIKHFVCPKITAERESVDIQESSRLTMDKMPIKPAETPALDDDAPIFDSGCLALIGKTLFTSVIVGLIAAFKFLGLAFLSIAIIFLPLRLLNVDTGFSLIIAAGVTLLILKIMGWIRLMKWLLSDRTPAPVPMAVAVCPKCYQSQVSLSIQNCPTCGTRWHN</sequence>
<reference evidence="2 3" key="1">
    <citation type="journal article" date="2013" name="Mar. Genomics">
        <title>Expression of sulfatases in Rhodopirellula baltica and the diversity of sulfatases in the genus Rhodopirellula.</title>
        <authorList>
            <person name="Wegner C.E."/>
            <person name="Richter-Heitmann T."/>
            <person name="Klindworth A."/>
            <person name="Klockow C."/>
            <person name="Richter M."/>
            <person name="Achstetter T."/>
            <person name="Glockner F.O."/>
            <person name="Harder J."/>
        </authorList>
    </citation>
    <scope>NUCLEOTIDE SEQUENCE [LARGE SCALE GENOMIC DNA]</scope>
    <source>
        <strain evidence="2 3">SWK14</strain>
    </source>
</reference>
<feature type="transmembrane region" description="Helical" evidence="1">
    <location>
        <begin position="101"/>
        <end position="120"/>
    </location>
</feature>
<name>L7CKH5_RHOBT</name>
<proteinExistence type="predicted"/>
<protein>
    <submittedName>
        <fullName evidence="2">Uncharacterized protein</fullName>
    </submittedName>
</protein>
<accession>L7CKH5</accession>